<dbReference type="PANTHER" id="PTHR42815:SF2">
    <property type="entry name" value="FAD-BINDING, PUTATIVE (AFU_ORTHOLOGUE AFUA_6G07600)-RELATED"/>
    <property type="match status" value="1"/>
</dbReference>
<dbReference type="NCBIfam" id="TIGR04025">
    <property type="entry name" value="PPOX_FMN_DR2398"/>
    <property type="match status" value="1"/>
</dbReference>
<feature type="domain" description="Pyridoxamine 5'-phosphate oxidase N-terminal" evidence="1">
    <location>
        <begin position="30"/>
        <end position="149"/>
    </location>
</feature>
<organism evidence="2 3">
    <name type="scientific">Pacificispira spongiicola</name>
    <dbReference type="NCBI Taxonomy" id="2729598"/>
    <lineage>
        <taxon>Bacteria</taxon>
        <taxon>Pseudomonadati</taxon>
        <taxon>Pseudomonadota</taxon>
        <taxon>Alphaproteobacteria</taxon>
        <taxon>Rhodospirillales</taxon>
        <taxon>Rhodospirillaceae</taxon>
        <taxon>Pacificispira</taxon>
    </lineage>
</organism>
<dbReference type="InterPro" id="IPR012349">
    <property type="entry name" value="Split_barrel_FMN-bd"/>
</dbReference>
<evidence type="ECO:0000259" key="1">
    <source>
        <dbReference type="Pfam" id="PF01243"/>
    </source>
</evidence>
<dbReference type="SUPFAM" id="SSF50475">
    <property type="entry name" value="FMN-binding split barrel"/>
    <property type="match status" value="1"/>
</dbReference>
<dbReference type="EMBL" id="JABBNT010000002">
    <property type="protein sequence ID" value="NMM44013.1"/>
    <property type="molecule type" value="Genomic_DNA"/>
</dbReference>
<reference evidence="2 3" key="1">
    <citation type="submission" date="2020-04" db="EMBL/GenBank/DDBJ databases">
        <title>Rhodospirillaceae bacterium KN72 isolated from deep sea.</title>
        <authorList>
            <person name="Zhang D.-C."/>
        </authorList>
    </citation>
    <scope>NUCLEOTIDE SEQUENCE [LARGE SCALE GENOMIC DNA]</scope>
    <source>
        <strain evidence="2 3">KN72</strain>
    </source>
</reference>
<dbReference type="Proteomes" id="UP000539372">
    <property type="component" value="Unassembled WGS sequence"/>
</dbReference>
<dbReference type="Gene3D" id="2.30.110.10">
    <property type="entry name" value="Electron Transport, Fmn-binding Protein, Chain A"/>
    <property type="match status" value="1"/>
</dbReference>
<dbReference type="InterPro" id="IPR011576">
    <property type="entry name" value="Pyridox_Oxase_N"/>
</dbReference>
<proteinExistence type="predicted"/>
<accession>A0A7Y0DYV1</accession>
<dbReference type="Pfam" id="PF01243">
    <property type="entry name" value="PNPOx_N"/>
    <property type="match status" value="1"/>
</dbReference>
<protein>
    <submittedName>
        <fullName evidence="2">Pyridoxamine 5'-phosphate oxidase family protein</fullName>
    </submittedName>
</protein>
<dbReference type="RefSeq" id="WP_169624326.1">
    <property type="nucleotide sequence ID" value="NZ_JABBNT010000002.1"/>
</dbReference>
<gene>
    <name evidence="2" type="ORF">HH303_05965</name>
</gene>
<dbReference type="PANTHER" id="PTHR42815">
    <property type="entry name" value="FAD-BINDING, PUTATIVE (AFU_ORTHOLOGUE AFUA_6G07600)-RELATED"/>
    <property type="match status" value="1"/>
</dbReference>
<evidence type="ECO:0000313" key="2">
    <source>
        <dbReference type="EMBL" id="NMM44013.1"/>
    </source>
</evidence>
<name>A0A7Y0DYV1_9PROT</name>
<sequence length="202" mass="22803">MTTVTTIEQLEEIYGPVNPNSLTKEIDYISDHYRAFIEASPFVVLSTVAPEGLDSSPRGDPAGFVEVESRNTVLIPDRNGNNRIDSLRNIVRDPRVSLLFLIPGVGETLRINGHAEIDTDPVLLARFEMQGKLPRSVLRVTAERVYFQCQKALARSKLWDPSIQIDRKSLPTAGQILKALKPDFDGDRYDADYPERMKRTIY</sequence>
<comment type="caution">
    <text evidence="2">The sequence shown here is derived from an EMBL/GenBank/DDBJ whole genome shotgun (WGS) entry which is preliminary data.</text>
</comment>
<evidence type="ECO:0000313" key="3">
    <source>
        <dbReference type="Proteomes" id="UP000539372"/>
    </source>
</evidence>
<dbReference type="InterPro" id="IPR024029">
    <property type="entry name" value="Pyridox_Oxase_FMN-dep"/>
</dbReference>
<keyword evidence="3" id="KW-1185">Reference proteome</keyword>
<dbReference type="AlphaFoldDB" id="A0A7Y0DYV1"/>